<accession>A0A1G7AUS5</accession>
<feature type="domain" description="CAAX prenyl protease 2/Lysostaphin resistance protein A-like" evidence="2">
    <location>
        <begin position="113"/>
        <end position="209"/>
    </location>
</feature>
<dbReference type="PANTHER" id="PTHR39430">
    <property type="entry name" value="MEMBRANE-ASSOCIATED PROTEASE-RELATED"/>
    <property type="match status" value="1"/>
</dbReference>
<reference evidence="4" key="1">
    <citation type="submission" date="2016-10" db="EMBL/GenBank/DDBJ databases">
        <authorList>
            <person name="Varghese N."/>
            <person name="Submissions S."/>
        </authorList>
    </citation>
    <scope>NUCLEOTIDE SEQUENCE [LARGE SCALE GENOMIC DNA]</scope>
    <source>
        <strain evidence="4">DSM 18609</strain>
    </source>
</reference>
<feature type="transmembrane region" description="Helical" evidence="1">
    <location>
        <begin position="77"/>
        <end position="97"/>
    </location>
</feature>
<evidence type="ECO:0000313" key="3">
    <source>
        <dbReference type="EMBL" id="SDE18317.1"/>
    </source>
</evidence>
<dbReference type="GO" id="GO:0004175">
    <property type="term" value="F:endopeptidase activity"/>
    <property type="evidence" value="ECO:0007669"/>
    <property type="project" value="UniProtKB-ARBA"/>
</dbReference>
<proteinExistence type="predicted"/>
<evidence type="ECO:0000259" key="2">
    <source>
        <dbReference type="Pfam" id="PF02517"/>
    </source>
</evidence>
<feature type="transmembrane region" description="Helical" evidence="1">
    <location>
        <begin position="168"/>
        <end position="190"/>
    </location>
</feature>
<gene>
    <name evidence="3" type="ORF">SAMN04488024_11354</name>
</gene>
<evidence type="ECO:0000256" key="1">
    <source>
        <dbReference type="SAM" id="Phobius"/>
    </source>
</evidence>
<name>A0A1G7AUS5_9SPHI</name>
<keyword evidence="1" id="KW-1133">Transmembrane helix</keyword>
<evidence type="ECO:0000313" key="4">
    <source>
        <dbReference type="Proteomes" id="UP000199455"/>
    </source>
</evidence>
<organism evidence="3 4">
    <name type="scientific">Pedobacter soli</name>
    <dbReference type="NCBI Taxonomy" id="390242"/>
    <lineage>
        <taxon>Bacteria</taxon>
        <taxon>Pseudomonadati</taxon>
        <taxon>Bacteroidota</taxon>
        <taxon>Sphingobacteriia</taxon>
        <taxon>Sphingobacteriales</taxon>
        <taxon>Sphingobacteriaceae</taxon>
        <taxon>Pedobacter</taxon>
    </lineage>
</organism>
<dbReference type="EMBL" id="FMZH01000013">
    <property type="protein sequence ID" value="SDE18317.1"/>
    <property type="molecule type" value="Genomic_DNA"/>
</dbReference>
<dbReference type="AlphaFoldDB" id="A0A1G7AUS5"/>
<keyword evidence="1" id="KW-0472">Membrane</keyword>
<feature type="transmembrane region" description="Helical" evidence="1">
    <location>
        <begin position="144"/>
        <end position="162"/>
    </location>
</feature>
<feature type="transmembrane region" description="Helical" evidence="1">
    <location>
        <begin position="39"/>
        <end position="56"/>
    </location>
</feature>
<dbReference type="STRING" id="390242.SAMN04488024_11354"/>
<dbReference type="PANTHER" id="PTHR39430:SF1">
    <property type="entry name" value="PROTEASE"/>
    <property type="match status" value="1"/>
</dbReference>
<dbReference type="GO" id="GO:0080120">
    <property type="term" value="P:CAAX-box protein maturation"/>
    <property type="evidence" value="ECO:0007669"/>
    <property type="project" value="UniProtKB-ARBA"/>
</dbReference>
<feature type="transmembrane region" description="Helical" evidence="1">
    <location>
        <begin position="103"/>
        <end position="123"/>
    </location>
</feature>
<dbReference type="Pfam" id="PF02517">
    <property type="entry name" value="Rce1-like"/>
    <property type="match status" value="1"/>
</dbReference>
<keyword evidence="4" id="KW-1185">Reference proteome</keyword>
<dbReference type="InterPro" id="IPR003675">
    <property type="entry name" value="Rce1/LyrA-like_dom"/>
</dbReference>
<keyword evidence="1" id="KW-0812">Transmembrane</keyword>
<feature type="transmembrane region" description="Helical" evidence="1">
    <location>
        <begin position="12"/>
        <end position="33"/>
    </location>
</feature>
<dbReference type="Proteomes" id="UP000199455">
    <property type="component" value="Unassembled WGS sequence"/>
</dbReference>
<dbReference type="RefSeq" id="WP_090772243.1">
    <property type="nucleotide sequence ID" value="NZ_FMZH01000013.1"/>
</dbReference>
<protein>
    <recommendedName>
        <fullName evidence="2">CAAX prenyl protease 2/Lysostaphin resistance protein A-like domain-containing protein</fullName>
    </recommendedName>
</protein>
<feature type="transmembrane region" description="Helical" evidence="1">
    <location>
        <begin position="197"/>
        <end position="215"/>
    </location>
</feature>
<feature type="transmembrane region" description="Helical" evidence="1">
    <location>
        <begin position="235"/>
        <end position="256"/>
    </location>
</feature>
<sequence>MEKKKLINQLPVWLRVNVYFTIIIIAAYVAGVVPALDSIFFYFGIALLLSFLFLKAEGKPLTSLGFVPACATDWKNFLRGLFIGLSALLISAGFTIWLNDGRLVYTGHVDPIFLLILIFIHLWSSFAQEFTYRGYPFQRLLTWYGPWVAQLAVTLPFAVMHLKLNTSITWQQFLMTWLTTGLGSLLYGLCYLKTGKLILSIGLHMGWNLAQALIPRSPAENKTMLFILVQDGRRYHPLHVLLPYFGVSIIMMFFIWRSNTLKPTKREPGTLIHETNSL</sequence>